<reference evidence="9" key="1">
    <citation type="submission" date="2016-10" db="EMBL/GenBank/DDBJ databases">
        <authorList>
            <person name="Varghese N."/>
            <person name="Submissions S."/>
        </authorList>
    </citation>
    <scope>NUCLEOTIDE SEQUENCE [LARGE SCALE GENOMIC DNA]</scope>
    <source>
        <strain evidence="9">XBD2006</strain>
    </source>
</reference>
<evidence type="ECO:0000313" key="8">
    <source>
        <dbReference type="EMBL" id="SCY45908.1"/>
    </source>
</evidence>
<feature type="domain" description="FtsK" evidence="7">
    <location>
        <begin position="1011"/>
        <end position="1194"/>
    </location>
</feature>
<dbReference type="Pfam" id="PF01580">
    <property type="entry name" value="FtsK_SpoIIIE"/>
    <property type="match status" value="2"/>
</dbReference>
<evidence type="ECO:0000256" key="3">
    <source>
        <dbReference type="ARBA" id="ARBA00022840"/>
    </source>
</evidence>
<evidence type="ECO:0000256" key="5">
    <source>
        <dbReference type="SAM" id="Coils"/>
    </source>
</evidence>
<dbReference type="CDD" id="cd01127">
    <property type="entry name" value="TrwB_TraG_TraD_VirD4"/>
    <property type="match status" value="1"/>
</dbReference>
<keyword evidence="2 4" id="KW-0547">Nucleotide-binding</keyword>
<keyword evidence="6" id="KW-1133">Transmembrane helix</keyword>
<keyword evidence="6" id="KW-0812">Transmembrane</keyword>
<feature type="binding site" evidence="4">
    <location>
        <begin position="699"/>
        <end position="706"/>
    </location>
    <ligand>
        <name>ATP</name>
        <dbReference type="ChEBI" id="CHEBI:30616"/>
    </ligand>
</feature>
<dbReference type="PANTHER" id="PTHR22683">
    <property type="entry name" value="SPORULATION PROTEIN RELATED"/>
    <property type="match status" value="1"/>
</dbReference>
<evidence type="ECO:0000313" key="9">
    <source>
        <dbReference type="Proteomes" id="UP000183047"/>
    </source>
</evidence>
<evidence type="ECO:0000256" key="6">
    <source>
        <dbReference type="SAM" id="Phobius"/>
    </source>
</evidence>
<feature type="binding site" evidence="4">
    <location>
        <begin position="1027"/>
        <end position="1034"/>
    </location>
    <ligand>
        <name>ATP</name>
        <dbReference type="ChEBI" id="CHEBI:30616"/>
    </ligand>
</feature>
<feature type="domain" description="FtsK" evidence="7">
    <location>
        <begin position="678"/>
        <end position="873"/>
    </location>
</feature>
<feature type="transmembrane region" description="Helical" evidence="6">
    <location>
        <begin position="261"/>
        <end position="282"/>
    </location>
</feature>
<dbReference type="RefSeq" id="WP_074463103.1">
    <property type="nucleotide sequence ID" value="NZ_FMUR01000018.1"/>
</dbReference>
<dbReference type="GO" id="GO:0003677">
    <property type="term" value="F:DNA binding"/>
    <property type="evidence" value="ECO:0007669"/>
    <property type="project" value="InterPro"/>
</dbReference>
<evidence type="ECO:0000256" key="4">
    <source>
        <dbReference type="PROSITE-ProRule" id="PRU00289"/>
    </source>
</evidence>
<dbReference type="NCBIfam" id="TIGR03928">
    <property type="entry name" value="T7_EssCb_Firm"/>
    <property type="match status" value="1"/>
</dbReference>
<dbReference type="OrthoDB" id="9807790at2"/>
<keyword evidence="3 4" id="KW-0067">ATP-binding</keyword>
<keyword evidence="6" id="KW-0472">Membrane</keyword>
<keyword evidence="5" id="KW-0175">Coiled coil</keyword>
<gene>
    <name evidence="8" type="ORF">SAMN02910451_02685</name>
</gene>
<feature type="coiled-coil region" evidence="5">
    <location>
        <begin position="323"/>
        <end position="350"/>
    </location>
</feature>
<dbReference type="PROSITE" id="PS50901">
    <property type="entry name" value="FTSK"/>
    <property type="match status" value="2"/>
</dbReference>
<dbReference type="InterPro" id="IPR050206">
    <property type="entry name" value="FtsK/SpoIIIE/SftA"/>
</dbReference>
<evidence type="ECO:0000256" key="2">
    <source>
        <dbReference type="ARBA" id="ARBA00022741"/>
    </source>
</evidence>
<proteinExistence type="predicted"/>
<dbReference type="InterPro" id="IPR027417">
    <property type="entry name" value="P-loop_NTPase"/>
</dbReference>
<dbReference type="SUPFAM" id="SSF52540">
    <property type="entry name" value="P-loop containing nucleoside triphosphate hydrolases"/>
    <property type="match status" value="2"/>
</dbReference>
<keyword evidence="1" id="KW-0677">Repeat</keyword>
<dbReference type="Gene3D" id="3.40.50.300">
    <property type="entry name" value="P-loop containing nucleotide triphosphate hydrolases"/>
    <property type="match status" value="2"/>
</dbReference>
<dbReference type="PANTHER" id="PTHR22683:SF1">
    <property type="entry name" value="TYPE VII SECRETION SYSTEM PROTEIN ESSC"/>
    <property type="match status" value="1"/>
</dbReference>
<dbReference type="EMBL" id="FMUR01000018">
    <property type="protein sequence ID" value="SCY45908.1"/>
    <property type="molecule type" value="Genomic_DNA"/>
</dbReference>
<dbReference type="InterPro" id="IPR023839">
    <property type="entry name" value="Firmicutes_EssC_C"/>
</dbReference>
<name>A0A1G5G5A6_9FIRM</name>
<keyword evidence="9" id="KW-1185">Reference proteome</keyword>
<dbReference type="Proteomes" id="UP000183047">
    <property type="component" value="Unassembled WGS sequence"/>
</dbReference>
<sequence>MNYKLTIYNNKVYKELSLTEYMEHVTVGTGKDSKVCFFKEDIGRDLEIEVIKQQNDYIVSSSQDLFFNTDSVKEKIHVLKTGESIDVCDGTTESVILSLEFSEDFGDVQGDYNLDITISGASRITIGGRNDSDITISDRTLADDIITLIRNPEGFDVDISASRYGVKVNGVNLKKKASIVLKDKQFLEYCGNFFYLEGDHLFTSDSGEIRTRLQHVDNLPQKNHFKYPQFIRSARQQYADLDEKPEILPPKTAPTEPKKNLIRILLPVILMLVLMVFVRGMLMPGNKLYIVYFAASMVISGSMSVWNYFDNGKDYRKKKANRIKVYNEYLDKKEEELTKLRNDERTLISERNRSVEETVRNISDFSARLFEKEKDHDDFLDIRVGTGRVESECQVSFRKQEYLETEDMLMDYPEKIHDKYQYIDGMPVILELGKVNAVGVIGIRDKLYQMMKNMILTVSGQHFYDDVKEFLIIDKEDVKYFDWTRWIKNFSDESTGMRFIIHDDESSKSGLEFLYGELAAREALKDKELEQFAHFVVYVYRSSKFMEHPVKEYVRNANKLGFTFVFFEEFEELLHKNCDKRMFLEPDKNHGFIQDTEDGNKIQYFDYDHISMDTVKQCAMKLAPVYVKELSLESTLTKNISFYQLLNIMNAHDLDLGKRWSESKVYESMAAPLGVKSGDEVVALDLHEKYHGPHGLVAGTTGSGKSEIMQSYILSIATLFHPYDVSFIIIDFKGGGMANQFKNLPHLNGAITNIDGKQINRSLKSIKAELIKRQELFAKYEVNQIDNYIKLYKEGRAEVPLPHLILLVDEFAELKAEQPDFMKELISTARIGRSLGVHLILATQKPSGVVNDQIWSNSKFKLCLKVQEKSDSNEVLHSPLAAEIREPGRAYLQVGNNEIFELFQSAYSGAPALVQSTNAKRKFRINSVSLSGKRKVIYEQKPEKSEASLTQLEAMVEYVNEYCTEAHIAKLDDIILPPLPEMVPYPHKLEKVGTDVTVPIGICDDPDRQAQDPFEINLSKSHYYILGSSLSGKTAMLQGMMMGITAKYSPKEVNIYIIDFASMMMKIFEGLNHVGSVVTIADEDKLKNLIKMLLEKIGRRRKLLADRGLSSFSSYREAGYKDEAQIIVFIENYTVFKATYPNYENDILAICRDGVANGISVVFTNQQMSGIGYKLMSNIAGKIALNCNDKGQYVTLFDRCRIQPDEVPGRGITKFGTELKEFQAYMAFPSEKEIDRINKIKEYIKACNHKYGSEMAEKVRFVPAELTEDFLKETCGNTEVENGKLMFGLHYAKVEPVWLDLLEGKEIAISGREDLGRSKFVDYLIGKLMNADRNGYIRLYLFDSEQRQFESAAQANNIMYYSSNAMDAIEVIEDLHDGLIREDNNDAGVSNGPVKVVVFADRKTIEVIGKEENILEKYLEIVKYSKQNKVCIMYTDVENVAVTGLANPISTHIRDEGSKIFFENPKDIALVKMPQNVITAVKVSAGMGDTFYINNSKIKRVKVPLG</sequence>
<organism evidence="8 9">
    <name type="scientific">Butyrivibrio hungatei</name>
    <dbReference type="NCBI Taxonomy" id="185008"/>
    <lineage>
        <taxon>Bacteria</taxon>
        <taxon>Bacillati</taxon>
        <taxon>Bacillota</taxon>
        <taxon>Clostridia</taxon>
        <taxon>Lachnospirales</taxon>
        <taxon>Lachnospiraceae</taxon>
        <taxon>Butyrivibrio</taxon>
    </lineage>
</organism>
<accession>A0A1G5G5A6</accession>
<dbReference type="GO" id="GO:0005524">
    <property type="term" value="F:ATP binding"/>
    <property type="evidence" value="ECO:0007669"/>
    <property type="project" value="UniProtKB-UniRule"/>
</dbReference>
<protein>
    <submittedName>
        <fullName evidence="8">DNA segregation ATPase FtsK/SpoIIIE, S-DNA-T family</fullName>
    </submittedName>
</protein>
<evidence type="ECO:0000256" key="1">
    <source>
        <dbReference type="ARBA" id="ARBA00022737"/>
    </source>
</evidence>
<evidence type="ECO:0000259" key="7">
    <source>
        <dbReference type="PROSITE" id="PS50901"/>
    </source>
</evidence>
<dbReference type="InterPro" id="IPR002543">
    <property type="entry name" value="FtsK_dom"/>
</dbReference>